<evidence type="ECO:0000313" key="2">
    <source>
        <dbReference type="Proteomes" id="UP000515472"/>
    </source>
</evidence>
<name>A0A6S6LXR1_9BACT</name>
<dbReference type="EMBL" id="AP023213">
    <property type="protein sequence ID" value="BCG46802.1"/>
    <property type="molecule type" value="Genomic_DNA"/>
</dbReference>
<dbReference type="KEGG" id="gbn:GEOBRER4_15520"/>
<gene>
    <name evidence="1" type="ORF">GEOBRER4_15520</name>
</gene>
<proteinExistence type="predicted"/>
<keyword evidence="2" id="KW-1185">Reference proteome</keyword>
<dbReference type="AlphaFoldDB" id="A0A6S6LXR1"/>
<evidence type="ECO:0000313" key="1">
    <source>
        <dbReference type="EMBL" id="BCG46802.1"/>
    </source>
</evidence>
<organism evidence="1 2">
    <name type="scientific">Citrifermentans bremense</name>
    <dbReference type="NCBI Taxonomy" id="60035"/>
    <lineage>
        <taxon>Bacteria</taxon>
        <taxon>Pseudomonadati</taxon>
        <taxon>Thermodesulfobacteriota</taxon>
        <taxon>Desulfuromonadia</taxon>
        <taxon>Geobacterales</taxon>
        <taxon>Geobacteraceae</taxon>
        <taxon>Citrifermentans</taxon>
    </lineage>
</organism>
<sequence length="74" mass="8239">MYVLVSFSSTKGYKIPVCSMDSAKFVEHANTIVPPMLARLNRAREELKLVSLGELDILSGDGHQYLRSLLDKAN</sequence>
<accession>A0A6S6LXR1</accession>
<protein>
    <submittedName>
        <fullName evidence="1">Uncharacterized protein</fullName>
    </submittedName>
</protein>
<dbReference type="Proteomes" id="UP000515472">
    <property type="component" value="Chromosome"/>
</dbReference>
<reference evidence="1 2" key="1">
    <citation type="submission" date="2020-06" db="EMBL/GenBank/DDBJ databases">
        <title>Interaction of electrochemicaly active bacteria, Geobacter bremensis R4 on different carbon anode.</title>
        <authorList>
            <person name="Meng L."/>
            <person name="Yoshida N."/>
        </authorList>
    </citation>
    <scope>NUCLEOTIDE SEQUENCE [LARGE SCALE GENOMIC DNA]</scope>
    <source>
        <strain evidence="1 2">R4</strain>
    </source>
</reference>